<dbReference type="AlphaFoldDB" id="A0AA89AIY0"/>
<comment type="caution">
    <text evidence="2">The sequence shown here is derived from an EMBL/GenBank/DDBJ whole genome shotgun (WGS) entry which is preliminary data.</text>
</comment>
<dbReference type="Gene3D" id="1.10.600.10">
    <property type="entry name" value="Farnesyl Diphosphate Synthase"/>
    <property type="match status" value="1"/>
</dbReference>
<dbReference type="InterPro" id="IPR050148">
    <property type="entry name" value="Terpene_synthase-like"/>
</dbReference>
<keyword evidence="3" id="KW-1185">Reference proteome</keyword>
<proteinExistence type="predicted"/>
<protein>
    <recommendedName>
        <fullName evidence="1">Terpene synthase N-terminal domain-containing protein</fullName>
    </recommendedName>
</protein>
<evidence type="ECO:0000259" key="1">
    <source>
        <dbReference type="Pfam" id="PF01397"/>
    </source>
</evidence>
<dbReference type="InterPro" id="IPR001906">
    <property type="entry name" value="Terpene_synth_N"/>
</dbReference>
<dbReference type="PANTHER" id="PTHR31225">
    <property type="entry name" value="OS04G0344100 PROTEIN-RELATED"/>
    <property type="match status" value="1"/>
</dbReference>
<dbReference type="InterPro" id="IPR008949">
    <property type="entry name" value="Isoprenoid_synthase_dom_sf"/>
</dbReference>
<dbReference type="Pfam" id="PF01397">
    <property type="entry name" value="Terpene_synth"/>
    <property type="match status" value="1"/>
</dbReference>
<dbReference type="GO" id="GO:0010333">
    <property type="term" value="F:terpene synthase activity"/>
    <property type="evidence" value="ECO:0007669"/>
    <property type="project" value="InterPro"/>
</dbReference>
<name>A0AA89AIY0_9ASTE</name>
<accession>A0AA89AIY0</accession>
<dbReference type="Proteomes" id="UP001188597">
    <property type="component" value="Unassembled WGS sequence"/>
</dbReference>
<dbReference type="InterPro" id="IPR036965">
    <property type="entry name" value="Terpene_synth_N_sf"/>
</dbReference>
<dbReference type="GO" id="GO:0016114">
    <property type="term" value="P:terpenoid biosynthetic process"/>
    <property type="evidence" value="ECO:0007669"/>
    <property type="project" value="InterPro"/>
</dbReference>
<gene>
    <name evidence="2" type="ORF">RJ639_019212</name>
</gene>
<reference evidence="2" key="1">
    <citation type="submission" date="2022-12" db="EMBL/GenBank/DDBJ databases">
        <title>Draft genome assemblies for two species of Escallonia (Escalloniales).</title>
        <authorList>
            <person name="Chanderbali A."/>
            <person name="Dervinis C."/>
            <person name="Anghel I."/>
            <person name="Soltis D."/>
            <person name="Soltis P."/>
            <person name="Zapata F."/>
        </authorList>
    </citation>
    <scope>NUCLEOTIDE SEQUENCE</scope>
    <source>
        <strain evidence="2">UCBG64.0493</strain>
        <tissue evidence="2">Leaf</tissue>
    </source>
</reference>
<dbReference type="Gene3D" id="1.50.10.130">
    <property type="entry name" value="Terpene synthase, N-terminal domain"/>
    <property type="match status" value="2"/>
</dbReference>
<organism evidence="2 3">
    <name type="scientific">Escallonia herrerae</name>
    <dbReference type="NCBI Taxonomy" id="1293975"/>
    <lineage>
        <taxon>Eukaryota</taxon>
        <taxon>Viridiplantae</taxon>
        <taxon>Streptophyta</taxon>
        <taxon>Embryophyta</taxon>
        <taxon>Tracheophyta</taxon>
        <taxon>Spermatophyta</taxon>
        <taxon>Magnoliopsida</taxon>
        <taxon>eudicotyledons</taxon>
        <taxon>Gunneridae</taxon>
        <taxon>Pentapetalae</taxon>
        <taxon>asterids</taxon>
        <taxon>campanulids</taxon>
        <taxon>Escalloniales</taxon>
        <taxon>Escalloniaceae</taxon>
        <taxon>Escallonia</taxon>
    </lineage>
</organism>
<feature type="domain" description="Terpene synthase N-terminal" evidence="1">
    <location>
        <begin position="119"/>
        <end position="193"/>
    </location>
</feature>
<evidence type="ECO:0000313" key="3">
    <source>
        <dbReference type="Proteomes" id="UP001188597"/>
    </source>
</evidence>
<dbReference type="EMBL" id="JAVXUP010002349">
    <property type="protein sequence ID" value="KAK3003872.1"/>
    <property type="molecule type" value="Genomic_DNA"/>
</dbReference>
<dbReference type="InterPro" id="IPR008930">
    <property type="entry name" value="Terpenoid_cyclase/PrenylTrfase"/>
</dbReference>
<evidence type="ECO:0000313" key="2">
    <source>
        <dbReference type="EMBL" id="KAK3003872.1"/>
    </source>
</evidence>
<dbReference type="SUPFAM" id="SSF48239">
    <property type="entry name" value="Terpenoid cyclases/Protein prenyltransferases"/>
    <property type="match status" value="1"/>
</dbReference>
<sequence>MALKLLYTRKELSHQSLLWVETSSGARISPSVGCTSVTQHSDQAIVRRTGHYEPPIWKYDFVQSLKSKFVGEAHGNRASELKENVKMMLEDVEDSLSKLELDGYNRKTWKRESELTALVDADVFMKFKDGSGNFKACLCEDTKGLLCLYEASYLSMEGETILDEAREFTTKALKETLQTGTDQDLATLVNHALDQPLHWRVPKVEARGFIDAYKKRLDANPTLLELAKLDFNIVKKT</sequence>